<comment type="caution">
    <text evidence="1">The sequence shown here is derived from an EMBL/GenBank/DDBJ whole genome shotgun (WGS) entry which is preliminary data.</text>
</comment>
<protein>
    <submittedName>
        <fullName evidence="1">Uncharacterized protein</fullName>
    </submittedName>
</protein>
<reference evidence="1" key="1">
    <citation type="submission" date="2023-07" db="EMBL/GenBank/DDBJ databases">
        <title>Sequencing the genomes of 1000 actinobacteria strains.</title>
        <authorList>
            <person name="Klenk H.-P."/>
        </authorList>
    </citation>
    <scope>NUCLEOTIDE SEQUENCE</scope>
    <source>
        <strain evidence="1">DSM 107476</strain>
    </source>
</reference>
<keyword evidence="2" id="KW-1185">Reference proteome</keyword>
<accession>A0ABU1ZVN7</accession>
<evidence type="ECO:0000313" key="2">
    <source>
        <dbReference type="Proteomes" id="UP001180840"/>
    </source>
</evidence>
<dbReference type="Proteomes" id="UP001180840">
    <property type="component" value="Unassembled WGS sequence"/>
</dbReference>
<organism evidence="1 2">
    <name type="scientific">Corynebacterium guangdongense</name>
    <dbReference type="NCBI Taxonomy" id="1783348"/>
    <lineage>
        <taxon>Bacteria</taxon>
        <taxon>Bacillati</taxon>
        <taxon>Actinomycetota</taxon>
        <taxon>Actinomycetes</taxon>
        <taxon>Mycobacteriales</taxon>
        <taxon>Corynebacteriaceae</taxon>
        <taxon>Corynebacterium</taxon>
    </lineage>
</organism>
<name>A0ABU1ZVN7_9CORY</name>
<dbReference type="EMBL" id="JAVDXZ010000001">
    <property type="protein sequence ID" value="MDR7328994.1"/>
    <property type="molecule type" value="Genomic_DNA"/>
</dbReference>
<evidence type="ECO:0000313" key="1">
    <source>
        <dbReference type="EMBL" id="MDR7328994.1"/>
    </source>
</evidence>
<sequence length="273" mass="28272">MPHPQPYPIAPFSLGESRVYLAEDLDSASAWSLIPGAVGDLEEGATIPVMLLPHPATGGWTVRSAHGGVGRLGAEVRAEYPDLERVTRSGLVSSTVGVLHAGERGLLELEVWLPLPALAVPRNNLPAGTVLLPQGVSYLVDASAGDGLGPLADAQPCQVLATLTVLGESVIAAAAETVLGVVQADEPLLAVLRDNPSLAIAARAFIVSDTVVIDAAPEQVHDSVALPPLRVPAPEPFVAVELAENHDVMLVPELDEAPAGHRPLTGPPVIEDV</sequence>
<gene>
    <name evidence="1" type="ORF">J2S39_000670</name>
</gene>
<proteinExistence type="predicted"/>
<dbReference type="RefSeq" id="WP_290197976.1">
    <property type="nucleotide sequence ID" value="NZ_CP047654.1"/>
</dbReference>